<dbReference type="SMART" id="SM01008">
    <property type="entry name" value="Ald_Xan_dh_C"/>
    <property type="match status" value="1"/>
</dbReference>
<feature type="region of interest" description="Disordered" evidence="1">
    <location>
        <begin position="478"/>
        <end position="497"/>
    </location>
</feature>
<feature type="signal peptide" evidence="2">
    <location>
        <begin position="1"/>
        <end position="24"/>
    </location>
</feature>
<feature type="compositionally biased region" description="Pro residues" evidence="1">
    <location>
        <begin position="479"/>
        <end position="488"/>
    </location>
</feature>
<dbReference type="GO" id="GO:0016491">
    <property type="term" value="F:oxidoreductase activity"/>
    <property type="evidence" value="ECO:0007669"/>
    <property type="project" value="InterPro"/>
</dbReference>
<dbReference type="STRING" id="1166073.SAMN05192530_1017"/>
<dbReference type="InterPro" id="IPR012368">
    <property type="entry name" value="OxRdtase_Mopterin-bd_su_IorB"/>
</dbReference>
<name>A0A1H0BUL8_9HYPH</name>
<gene>
    <name evidence="4" type="ORF">SAMN05192530_1017</name>
</gene>
<dbReference type="Pfam" id="PF20256">
    <property type="entry name" value="MoCoBD_2"/>
    <property type="match status" value="2"/>
</dbReference>
<dbReference type="Gene3D" id="3.90.1170.50">
    <property type="entry name" value="Aldehyde oxidase/xanthine dehydrogenase, a/b hammerhead"/>
    <property type="match status" value="1"/>
</dbReference>
<dbReference type="InterPro" id="IPR008274">
    <property type="entry name" value="AldOxase/xan_DH_MoCoBD1"/>
</dbReference>
<dbReference type="InterPro" id="IPR046867">
    <property type="entry name" value="AldOxase/xan_DH_MoCoBD2"/>
</dbReference>
<accession>A0A1H0BUL8</accession>
<evidence type="ECO:0000313" key="5">
    <source>
        <dbReference type="Proteomes" id="UP000198793"/>
    </source>
</evidence>
<dbReference type="AlphaFoldDB" id="A0A1H0BUL8"/>
<evidence type="ECO:0000256" key="2">
    <source>
        <dbReference type="SAM" id="SignalP"/>
    </source>
</evidence>
<dbReference type="PANTHER" id="PTHR47495:SF1">
    <property type="entry name" value="BLL3820 PROTEIN"/>
    <property type="match status" value="1"/>
</dbReference>
<dbReference type="Pfam" id="PF02738">
    <property type="entry name" value="MoCoBD_1"/>
    <property type="match status" value="1"/>
</dbReference>
<dbReference type="InterPro" id="IPR000674">
    <property type="entry name" value="Ald_Oxase/Xan_DH_a/b"/>
</dbReference>
<keyword evidence="5" id="KW-1185">Reference proteome</keyword>
<evidence type="ECO:0000256" key="1">
    <source>
        <dbReference type="SAM" id="MobiDB-lite"/>
    </source>
</evidence>
<dbReference type="OrthoDB" id="9767994at2"/>
<proteinExistence type="predicted"/>
<sequence>MRRRDVLKGGALLLAFSLAPQVGAKAQGDPGGEGEAAGGARPGSLSQTPRLDSWIRVEADGRITVFTGKAELGQGIRTALWQVAVEELHADPALVTLQTADTSLTPDEGYTAGSQSMAESGTAIRHAGAQVRELLVAAASRRLGLDAGLLRAEYGRILAPDGRSLGFGDVAGDANTAQPAAPRSRLTDPAAFRIIGQSVPRRDLPAKLAGAPAYVQDLRLPGMLHARLVRPPQPRCRLLGVDVAATERMPGIEAVVREGSFLAVVARSEYEAIRGREQLAHDARWSDAPLLPDPGRIHDWLRQTDADVSVIHDETGLEAPAGEWIAATFRRPYQMHGSIGPSCAVAHLENGSLTVWSHTQGVSPDRAAIAELVGLDPSQVRVIHQDGSGCYGHNGADDAAGDAALIASRLSGRPVRVQWMREDEHVFEPYGSAMVGQVGARLSSDGRITQWRYDVWSTPHSTRPGTAGNLLAGRLLDPPRAPEPPADIPQPTGGGDRNAIPGYALPNLRVVKHFVPQMPLRVSAMRGLGAFHNVFSIESFMDELALRAEADPVAFRLAHLQDPRARAVVERAAGEFGWTAWRADAPMRGRGFAYARYKLLEAYCAVALEVEVERDTGEIRIGRVVAAVDAGEPVNPDGIRNQIEGGIVQSASWTLLESVRFSADGLASRDWATYPILRFGQAPASIAVHVVDRPGDPFLGTGEAAQGPAAAAIANAVADASGARIRDLPLRADRITAALAG</sequence>
<organism evidence="4 5">
    <name type="scientific">Aureimonas jatrophae</name>
    <dbReference type="NCBI Taxonomy" id="1166073"/>
    <lineage>
        <taxon>Bacteria</taxon>
        <taxon>Pseudomonadati</taxon>
        <taxon>Pseudomonadota</taxon>
        <taxon>Alphaproteobacteria</taxon>
        <taxon>Hyphomicrobiales</taxon>
        <taxon>Aurantimonadaceae</taxon>
        <taxon>Aureimonas</taxon>
    </lineage>
</organism>
<evidence type="ECO:0000259" key="3">
    <source>
        <dbReference type="SMART" id="SM01008"/>
    </source>
</evidence>
<dbReference type="PANTHER" id="PTHR47495">
    <property type="entry name" value="ALDEHYDE DEHYDROGENASE"/>
    <property type="match status" value="1"/>
</dbReference>
<dbReference type="EMBL" id="FNIT01000001">
    <property type="protein sequence ID" value="SDN49293.1"/>
    <property type="molecule type" value="Genomic_DNA"/>
</dbReference>
<feature type="region of interest" description="Disordered" evidence="1">
    <location>
        <begin position="24"/>
        <end position="49"/>
    </location>
</feature>
<protein>
    <submittedName>
        <fullName evidence="4">CO or xanthine dehydrogenase, Mo-binding subunit</fullName>
    </submittedName>
</protein>
<dbReference type="SUPFAM" id="SSF56003">
    <property type="entry name" value="Molybdenum cofactor-binding domain"/>
    <property type="match status" value="2"/>
</dbReference>
<feature type="domain" description="Aldehyde oxidase/xanthine dehydrogenase a/b hammerhead" evidence="3">
    <location>
        <begin position="209"/>
        <end position="289"/>
    </location>
</feature>
<dbReference type="PIRSF" id="PIRSF036389">
    <property type="entry name" value="IOR_B"/>
    <property type="match status" value="1"/>
</dbReference>
<dbReference type="Proteomes" id="UP000198793">
    <property type="component" value="Unassembled WGS sequence"/>
</dbReference>
<feature type="compositionally biased region" description="Gly residues" evidence="1">
    <location>
        <begin position="29"/>
        <end position="41"/>
    </location>
</feature>
<dbReference type="Gene3D" id="3.30.365.10">
    <property type="entry name" value="Aldehyde oxidase/xanthine dehydrogenase, molybdopterin binding domain"/>
    <property type="match status" value="4"/>
</dbReference>
<reference evidence="4 5" key="1">
    <citation type="submission" date="2016-10" db="EMBL/GenBank/DDBJ databases">
        <authorList>
            <person name="de Groot N.N."/>
        </authorList>
    </citation>
    <scope>NUCLEOTIDE SEQUENCE [LARGE SCALE GENOMIC DNA]</scope>
    <source>
        <strain evidence="5">L7-484,KACC 16230,DSM 25025</strain>
    </source>
</reference>
<keyword evidence="2" id="KW-0732">Signal</keyword>
<dbReference type="InterPro" id="IPR052516">
    <property type="entry name" value="N-heterocyclic_Hydroxylase"/>
</dbReference>
<evidence type="ECO:0000313" key="4">
    <source>
        <dbReference type="EMBL" id="SDN49293.1"/>
    </source>
</evidence>
<feature type="chain" id="PRO_5011696097" evidence="2">
    <location>
        <begin position="25"/>
        <end position="741"/>
    </location>
</feature>
<dbReference type="RefSeq" id="WP_090667099.1">
    <property type="nucleotide sequence ID" value="NZ_FNIT01000001.1"/>
</dbReference>
<dbReference type="InterPro" id="IPR037165">
    <property type="entry name" value="AldOxase/xan_DH_Mopterin-bd_sf"/>
</dbReference>